<comment type="caution">
    <text evidence="8">The sequence shown here is derived from an EMBL/GenBank/DDBJ whole genome shotgun (WGS) entry which is preliminary data.</text>
</comment>
<name>A0A844AYB9_9RHOB</name>
<evidence type="ECO:0000256" key="6">
    <source>
        <dbReference type="SAM" id="Phobius"/>
    </source>
</evidence>
<protein>
    <submittedName>
        <fullName evidence="8">RDD family protein</fullName>
    </submittedName>
</protein>
<feature type="transmembrane region" description="Helical" evidence="6">
    <location>
        <begin position="22"/>
        <end position="41"/>
    </location>
</feature>
<keyword evidence="5 6" id="KW-0472">Membrane</keyword>
<organism evidence="8 9">
    <name type="scientific">Tritonibacter aquimaris</name>
    <dbReference type="NCBI Taxonomy" id="2663379"/>
    <lineage>
        <taxon>Bacteria</taxon>
        <taxon>Pseudomonadati</taxon>
        <taxon>Pseudomonadota</taxon>
        <taxon>Alphaproteobacteria</taxon>
        <taxon>Rhodobacterales</taxon>
        <taxon>Paracoccaceae</taxon>
        <taxon>Tritonibacter</taxon>
    </lineage>
</organism>
<keyword evidence="4 6" id="KW-1133">Transmembrane helix</keyword>
<evidence type="ECO:0000256" key="5">
    <source>
        <dbReference type="ARBA" id="ARBA00023136"/>
    </source>
</evidence>
<feature type="domain" description="RDD" evidence="7">
    <location>
        <begin position="18"/>
        <end position="134"/>
    </location>
</feature>
<evidence type="ECO:0000256" key="3">
    <source>
        <dbReference type="ARBA" id="ARBA00022692"/>
    </source>
</evidence>
<dbReference type="InterPro" id="IPR051791">
    <property type="entry name" value="Pra-immunoreactive"/>
</dbReference>
<keyword evidence="2" id="KW-1003">Cell membrane</keyword>
<dbReference type="EMBL" id="WIXK01000004">
    <property type="protein sequence ID" value="MQY42952.1"/>
    <property type="molecule type" value="Genomic_DNA"/>
</dbReference>
<dbReference type="RefSeq" id="WP_153547611.1">
    <property type="nucleotide sequence ID" value="NZ_WIXK01000004.1"/>
</dbReference>
<comment type="subcellular location">
    <subcellularLocation>
        <location evidence="1">Cell membrane</location>
        <topology evidence="1">Multi-pass membrane protein</topology>
    </subcellularLocation>
</comment>
<evidence type="ECO:0000256" key="2">
    <source>
        <dbReference type="ARBA" id="ARBA00022475"/>
    </source>
</evidence>
<keyword evidence="3 6" id="KW-0812">Transmembrane</keyword>
<dbReference type="PANTHER" id="PTHR36115">
    <property type="entry name" value="PROLINE-RICH ANTIGEN HOMOLOG-RELATED"/>
    <property type="match status" value="1"/>
</dbReference>
<evidence type="ECO:0000256" key="1">
    <source>
        <dbReference type="ARBA" id="ARBA00004651"/>
    </source>
</evidence>
<dbReference type="Pfam" id="PF06271">
    <property type="entry name" value="RDD"/>
    <property type="match status" value="1"/>
</dbReference>
<dbReference type="GO" id="GO:0005886">
    <property type="term" value="C:plasma membrane"/>
    <property type="evidence" value="ECO:0007669"/>
    <property type="project" value="UniProtKB-SubCell"/>
</dbReference>
<accession>A0A844AYB9</accession>
<dbReference type="InterPro" id="IPR010432">
    <property type="entry name" value="RDD"/>
</dbReference>
<feature type="transmembrane region" description="Helical" evidence="6">
    <location>
        <begin position="101"/>
        <end position="122"/>
    </location>
</feature>
<evidence type="ECO:0000259" key="7">
    <source>
        <dbReference type="Pfam" id="PF06271"/>
    </source>
</evidence>
<proteinExistence type="predicted"/>
<evidence type="ECO:0000313" key="9">
    <source>
        <dbReference type="Proteomes" id="UP000436694"/>
    </source>
</evidence>
<sequence length="143" mass="15718">MNQLPNPDYAPEFYTSVPAKRLFAWIVDGLVICALCAAVVVFTAFIGLFFIGFLFLIIGFCYRIVTLANGSATWGMRFAGIELRDFSGARLTLPQAVLHTLAYSVSFAFFPIQCISIVLMLTNAQGQGIADMFTGTVMLNRRA</sequence>
<evidence type="ECO:0000256" key="4">
    <source>
        <dbReference type="ARBA" id="ARBA00022989"/>
    </source>
</evidence>
<feature type="transmembrane region" description="Helical" evidence="6">
    <location>
        <begin position="48"/>
        <end position="65"/>
    </location>
</feature>
<gene>
    <name evidence="8" type="ORF">GG681_09890</name>
</gene>
<evidence type="ECO:0000313" key="8">
    <source>
        <dbReference type="EMBL" id="MQY42952.1"/>
    </source>
</evidence>
<keyword evidence="9" id="KW-1185">Reference proteome</keyword>
<dbReference type="Proteomes" id="UP000436694">
    <property type="component" value="Unassembled WGS sequence"/>
</dbReference>
<dbReference type="AlphaFoldDB" id="A0A844AYB9"/>
<dbReference type="PANTHER" id="PTHR36115:SF6">
    <property type="entry name" value="PROLINE-RICH ANTIGEN HOMOLOG"/>
    <property type="match status" value="1"/>
</dbReference>
<reference evidence="8 9" key="1">
    <citation type="submission" date="2019-10" db="EMBL/GenBank/DDBJ databases">
        <title>Epibacterium sp. nov., isolated from seawater.</title>
        <authorList>
            <person name="Zhang X."/>
            <person name="Li N."/>
        </authorList>
    </citation>
    <scope>NUCLEOTIDE SEQUENCE [LARGE SCALE GENOMIC DNA]</scope>
    <source>
        <strain evidence="8 9">SM1969</strain>
    </source>
</reference>